<comment type="caution">
    <text evidence="1">The sequence shown here is derived from an EMBL/GenBank/DDBJ whole genome shotgun (WGS) entry which is preliminary data.</text>
</comment>
<name>A0AAD7GJQ4_MYCRO</name>
<evidence type="ECO:0000313" key="2">
    <source>
        <dbReference type="Proteomes" id="UP001221757"/>
    </source>
</evidence>
<keyword evidence="2" id="KW-1185">Reference proteome</keyword>
<organism evidence="1 2">
    <name type="scientific">Mycena rosella</name>
    <name type="common">Pink bonnet</name>
    <name type="synonym">Agaricus rosellus</name>
    <dbReference type="NCBI Taxonomy" id="1033263"/>
    <lineage>
        <taxon>Eukaryota</taxon>
        <taxon>Fungi</taxon>
        <taxon>Dikarya</taxon>
        <taxon>Basidiomycota</taxon>
        <taxon>Agaricomycotina</taxon>
        <taxon>Agaricomycetes</taxon>
        <taxon>Agaricomycetidae</taxon>
        <taxon>Agaricales</taxon>
        <taxon>Marasmiineae</taxon>
        <taxon>Mycenaceae</taxon>
        <taxon>Mycena</taxon>
    </lineage>
</organism>
<gene>
    <name evidence="1" type="ORF">B0H17DRAFT_1133924</name>
</gene>
<sequence>MPDSGKEEMCKYTLTKEVQTQHTISAFTKASAERKGCINRDLRNDSENVRKTALESETTDFRYTGPQGSRGNLKTVCRSYGNEGFAIQLTNRKPPRSTQRREYHREQERASRGVRVLFAYDGIKKDALRAVRYTSRRLLIAESQTQSNLLVPSEGVRELGCISFSDVLYILPESARSPQPAPVGDRQPGEVRCSPYFCGVATVAWEVDVKNGKEFATEHIRDT</sequence>
<reference evidence="1" key="1">
    <citation type="submission" date="2023-03" db="EMBL/GenBank/DDBJ databases">
        <title>Massive genome expansion in bonnet fungi (Mycena s.s.) driven by repeated elements and novel gene families across ecological guilds.</title>
        <authorList>
            <consortium name="Lawrence Berkeley National Laboratory"/>
            <person name="Harder C.B."/>
            <person name="Miyauchi S."/>
            <person name="Viragh M."/>
            <person name="Kuo A."/>
            <person name="Thoen E."/>
            <person name="Andreopoulos B."/>
            <person name="Lu D."/>
            <person name="Skrede I."/>
            <person name="Drula E."/>
            <person name="Henrissat B."/>
            <person name="Morin E."/>
            <person name="Kohler A."/>
            <person name="Barry K."/>
            <person name="LaButti K."/>
            <person name="Morin E."/>
            <person name="Salamov A."/>
            <person name="Lipzen A."/>
            <person name="Mereny Z."/>
            <person name="Hegedus B."/>
            <person name="Baldrian P."/>
            <person name="Stursova M."/>
            <person name="Weitz H."/>
            <person name="Taylor A."/>
            <person name="Grigoriev I.V."/>
            <person name="Nagy L.G."/>
            <person name="Martin F."/>
            <person name="Kauserud H."/>
        </authorList>
    </citation>
    <scope>NUCLEOTIDE SEQUENCE</scope>
    <source>
        <strain evidence="1">CBHHK067</strain>
    </source>
</reference>
<evidence type="ECO:0000313" key="1">
    <source>
        <dbReference type="EMBL" id="KAJ7691153.1"/>
    </source>
</evidence>
<dbReference type="EMBL" id="JARKIE010000060">
    <property type="protein sequence ID" value="KAJ7691153.1"/>
    <property type="molecule type" value="Genomic_DNA"/>
</dbReference>
<proteinExistence type="predicted"/>
<dbReference type="AlphaFoldDB" id="A0AAD7GJQ4"/>
<protein>
    <submittedName>
        <fullName evidence="1">Uncharacterized protein</fullName>
    </submittedName>
</protein>
<accession>A0AAD7GJQ4</accession>
<dbReference type="Proteomes" id="UP001221757">
    <property type="component" value="Unassembled WGS sequence"/>
</dbReference>